<dbReference type="Proteomes" id="UP001150581">
    <property type="component" value="Unassembled WGS sequence"/>
</dbReference>
<accession>A0ACC1IIU6</accession>
<protein>
    <submittedName>
        <fullName evidence="1">Uncharacterized protein</fullName>
    </submittedName>
</protein>
<comment type="caution">
    <text evidence="1">The sequence shown here is derived from an EMBL/GenBank/DDBJ whole genome shotgun (WGS) entry which is preliminary data.</text>
</comment>
<sequence length="84" mass="9196">MKILVATVILTVHTASVFGRIIPVGDGCARPEEIIDGMAEQNAEQAAQYTRWCNSQILKSKELQGKRRSTRTSNCNSVSTCQSP</sequence>
<proteinExistence type="predicted"/>
<feature type="non-terminal residue" evidence="1">
    <location>
        <position position="84"/>
    </location>
</feature>
<organism evidence="1 2">
    <name type="scientific">Kickxella alabastrina</name>
    <dbReference type="NCBI Taxonomy" id="61397"/>
    <lineage>
        <taxon>Eukaryota</taxon>
        <taxon>Fungi</taxon>
        <taxon>Fungi incertae sedis</taxon>
        <taxon>Zoopagomycota</taxon>
        <taxon>Kickxellomycotina</taxon>
        <taxon>Kickxellomycetes</taxon>
        <taxon>Kickxellales</taxon>
        <taxon>Kickxellaceae</taxon>
        <taxon>Kickxella</taxon>
    </lineage>
</organism>
<keyword evidence="2" id="KW-1185">Reference proteome</keyword>
<dbReference type="EMBL" id="JANBPG010000474">
    <property type="protein sequence ID" value="KAJ1896216.1"/>
    <property type="molecule type" value="Genomic_DNA"/>
</dbReference>
<evidence type="ECO:0000313" key="2">
    <source>
        <dbReference type="Proteomes" id="UP001150581"/>
    </source>
</evidence>
<name>A0ACC1IIU6_9FUNG</name>
<evidence type="ECO:0000313" key="1">
    <source>
        <dbReference type="EMBL" id="KAJ1896216.1"/>
    </source>
</evidence>
<reference evidence="1" key="1">
    <citation type="submission" date="2022-07" db="EMBL/GenBank/DDBJ databases">
        <title>Phylogenomic reconstructions and comparative analyses of Kickxellomycotina fungi.</title>
        <authorList>
            <person name="Reynolds N.K."/>
            <person name="Stajich J.E."/>
            <person name="Barry K."/>
            <person name="Grigoriev I.V."/>
            <person name="Crous P."/>
            <person name="Smith M.E."/>
        </authorList>
    </citation>
    <scope>NUCLEOTIDE SEQUENCE</scope>
    <source>
        <strain evidence="1">Benny 63K</strain>
    </source>
</reference>
<gene>
    <name evidence="1" type="ORF">LPJ66_004130</name>
</gene>